<dbReference type="InterPro" id="IPR009057">
    <property type="entry name" value="Homeodomain-like_sf"/>
</dbReference>
<evidence type="ECO:0000259" key="2">
    <source>
        <dbReference type="PROSITE" id="PS50994"/>
    </source>
</evidence>
<dbReference type="PANTHER" id="PTHR46889">
    <property type="entry name" value="TRANSPOSASE INSF FOR INSERTION SEQUENCE IS3B-RELATED"/>
    <property type="match status" value="1"/>
</dbReference>
<dbReference type="InterPro" id="IPR001584">
    <property type="entry name" value="Integrase_cat-core"/>
</dbReference>
<dbReference type="Pfam" id="PF13276">
    <property type="entry name" value="HTH_21"/>
    <property type="match status" value="1"/>
</dbReference>
<reference evidence="3 4" key="1">
    <citation type="submission" date="2022-04" db="EMBL/GenBank/DDBJ databases">
        <title>Gracilibacillus sp. isolated from saltern.</title>
        <authorList>
            <person name="Won M."/>
            <person name="Lee C.-M."/>
            <person name="Woen H.-Y."/>
            <person name="Kwon S.-W."/>
        </authorList>
    </citation>
    <scope>NUCLEOTIDE SEQUENCE [LARGE SCALE GENOMIC DNA]</scope>
    <source>
        <strain evidence="3 4">SSPM10-3</strain>
    </source>
</reference>
<dbReference type="EMBL" id="CP095071">
    <property type="protein sequence ID" value="UOQ86986.1"/>
    <property type="molecule type" value="Genomic_DNA"/>
</dbReference>
<feature type="domain" description="Integrase catalytic" evidence="2">
    <location>
        <begin position="211"/>
        <end position="371"/>
    </location>
</feature>
<dbReference type="Pfam" id="PF01527">
    <property type="entry name" value="HTH_Tnp_1"/>
    <property type="match status" value="1"/>
</dbReference>
<evidence type="ECO:0000313" key="4">
    <source>
        <dbReference type="Proteomes" id="UP000831537"/>
    </source>
</evidence>
<dbReference type="SUPFAM" id="SSF53098">
    <property type="entry name" value="Ribonuclease H-like"/>
    <property type="match status" value="1"/>
</dbReference>
<comment type="function">
    <text evidence="1">Involved in the transposition of the insertion sequence.</text>
</comment>
<dbReference type="InterPro" id="IPR025948">
    <property type="entry name" value="HTH-like_dom"/>
</dbReference>
<dbReference type="Pfam" id="PF00665">
    <property type="entry name" value="rve"/>
    <property type="match status" value="1"/>
</dbReference>
<dbReference type="Proteomes" id="UP000831537">
    <property type="component" value="Chromosome"/>
</dbReference>
<dbReference type="InterPro" id="IPR036397">
    <property type="entry name" value="RNaseH_sf"/>
</dbReference>
<dbReference type="InterPro" id="IPR048020">
    <property type="entry name" value="Transpos_IS3"/>
</dbReference>
<dbReference type="InterPro" id="IPR012337">
    <property type="entry name" value="RNaseH-like_sf"/>
</dbReference>
<dbReference type="RefSeq" id="WP_244747408.1">
    <property type="nucleotide sequence ID" value="NZ_CP095071.1"/>
</dbReference>
<protein>
    <submittedName>
        <fullName evidence="3">IS3 family transposase</fullName>
    </submittedName>
</protein>
<dbReference type="SUPFAM" id="SSF46689">
    <property type="entry name" value="Homeodomain-like"/>
    <property type="match status" value="1"/>
</dbReference>
<accession>A0ABY4GS13</accession>
<dbReference type="InterPro" id="IPR050900">
    <property type="entry name" value="Transposase_IS3/IS150/IS904"/>
</dbReference>
<organism evidence="3 4">
    <name type="scientific">Gracilibacillus salinarum</name>
    <dbReference type="NCBI Taxonomy" id="2932255"/>
    <lineage>
        <taxon>Bacteria</taxon>
        <taxon>Bacillati</taxon>
        <taxon>Bacillota</taxon>
        <taxon>Bacilli</taxon>
        <taxon>Bacillales</taxon>
        <taxon>Bacillaceae</taxon>
        <taxon>Gracilibacillus</taxon>
    </lineage>
</organism>
<evidence type="ECO:0000313" key="3">
    <source>
        <dbReference type="EMBL" id="UOQ86986.1"/>
    </source>
</evidence>
<evidence type="ECO:0000256" key="1">
    <source>
        <dbReference type="ARBA" id="ARBA00002286"/>
    </source>
</evidence>
<dbReference type="PROSITE" id="PS50994">
    <property type="entry name" value="INTEGRASE"/>
    <property type="match status" value="1"/>
</dbReference>
<proteinExistence type="predicted"/>
<dbReference type="NCBIfam" id="NF033516">
    <property type="entry name" value="transpos_IS3"/>
    <property type="match status" value="1"/>
</dbReference>
<sequence length="378" mass="44358">MAKRERRTFSNEFKEQIVQLHLSGKPRNEIIKEYELTPSAFDKWVSQHKTTGSFEEKDNRTPEQEELIRLRKENQRLAMENDIFKASRADYGTKVDVIRNNSHKYSVSAMCAVLQLPRSTYYYEAKIRDDQEKEELTELIIDIFKKNRSVYGQRKIKKELYKKGWQVSRRRIGQIMKEQGLVSKYTIAQFKPTKTTVNESEIGNTLNREFDQDEELKVIVSDLTYVRVQQKWHYICVLVDLYNREIIGHSAGPHKDAALVQRAFSTVKYNLNRLELFHTDRGSEFKNKLIDEALETFEIKKSLSNKGTPYDNAVAEATFKTIKTEFVSGMVFSSQRELDLELFDYVNWFNNIRIHGSLDYLTPKEYKNKHQAGMCAIS</sequence>
<dbReference type="InterPro" id="IPR002514">
    <property type="entry name" value="Transposase_8"/>
</dbReference>
<dbReference type="Pfam" id="PF13333">
    <property type="entry name" value="rve_2"/>
    <property type="match status" value="1"/>
</dbReference>
<name>A0ABY4GS13_9BACI</name>
<dbReference type="Gene3D" id="3.30.420.10">
    <property type="entry name" value="Ribonuclease H-like superfamily/Ribonuclease H"/>
    <property type="match status" value="1"/>
</dbReference>
<dbReference type="Gene3D" id="1.10.10.60">
    <property type="entry name" value="Homeodomain-like"/>
    <property type="match status" value="1"/>
</dbReference>
<dbReference type="PANTHER" id="PTHR46889:SF4">
    <property type="entry name" value="TRANSPOSASE INSO FOR INSERTION SEQUENCE ELEMENT IS911B-RELATED"/>
    <property type="match status" value="1"/>
</dbReference>
<keyword evidence="4" id="KW-1185">Reference proteome</keyword>
<gene>
    <name evidence="3" type="ORF">MUN87_08930</name>
</gene>